<protein>
    <submittedName>
        <fullName evidence="2">T9SS type A sorting domain-containing protein</fullName>
    </submittedName>
</protein>
<evidence type="ECO:0000313" key="3">
    <source>
        <dbReference type="Proteomes" id="UP000808349"/>
    </source>
</evidence>
<organism evidence="2 3">
    <name type="scientific">Candidatus Defluviibacterium haderslevense</name>
    <dbReference type="NCBI Taxonomy" id="2981993"/>
    <lineage>
        <taxon>Bacteria</taxon>
        <taxon>Pseudomonadati</taxon>
        <taxon>Bacteroidota</taxon>
        <taxon>Saprospiria</taxon>
        <taxon>Saprospirales</taxon>
        <taxon>Saprospiraceae</taxon>
        <taxon>Candidatus Defluviibacterium</taxon>
    </lineage>
</organism>
<dbReference type="EMBL" id="JADKFW010000010">
    <property type="protein sequence ID" value="MBK9718469.1"/>
    <property type="molecule type" value="Genomic_DNA"/>
</dbReference>
<dbReference type="Pfam" id="PF18962">
    <property type="entry name" value="Por_Secre_tail"/>
    <property type="match status" value="1"/>
</dbReference>
<comment type="caution">
    <text evidence="2">The sequence shown here is derived from an EMBL/GenBank/DDBJ whole genome shotgun (WGS) entry which is preliminary data.</text>
</comment>
<accession>A0A9D7SAQ3</accession>
<reference evidence="2 3" key="1">
    <citation type="submission" date="2020-10" db="EMBL/GenBank/DDBJ databases">
        <title>Connecting structure to function with the recovery of over 1000 high-quality activated sludge metagenome-assembled genomes encoding full-length rRNA genes using long-read sequencing.</title>
        <authorList>
            <person name="Singleton C.M."/>
            <person name="Petriglieri F."/>
            <person name="Kristensen J.M."/>
            <person name="Kirkegaard R.H."/>
            <person name="Michaelsen T.Y."/>
            <person name="Andersen M.H."/>
            <person name="Karst S.M."/>
            <person name="Dueholm M.S."/>
            <person name="Nielsen P.H."/>
            <person name="Albertsen M."/>
        </authorList>
    </citation>
    <scope>NUCLEOTIDE SEQUENCE [LARGE SCALE GENOMIC DNA]</scope>
    <source>
        <strain evidence="2">Ribe_18-Q3-R11-54_BAT3C.373</strain>
    </source>
</reference>
<feature type="domain" description="Secretion system C-terminal sorting" evidence="1">
    <location>
        <begin position="433"/>
        <end position="501"/>
    </location>
</feature>
<dbReference type="SUPFAM" id="SSF63829">
    <property type="entry name" value="Calcium-dependent phosphotriesterase"/>
    <property type="match status" value="1"/>
</dbReference>
<dbReference type="InterPro" id="IPR026444">
    <property type="entry name" value="Secre_tail"/>
</dbReference>
<gene>
    <name evidence="2" type="ORF">IPO85_13350</name>
</gene>
<evidence type="ECO:0000313" key="2">
    <source>
        <dbReference type="EMBL" id="MBK9718469.1"/>
    </source>
</evidence>
<name>A0A9D7SAQ3_9BACT</name>
<proteinExistence type="predicted"/>
<evidence type="ECO:0000259" key="1">
    <source>
        <dbReference type="Pfam" id="PF18962"/>
    </source>
</evidence>
<sequence length="511" mass="58089">MYTVARIIAISVFIGINTLFAQLHDANWIIGFGGNHIFGNRASGLIDLQFVNSMEMHYPLKDNPICNPGYCPSAISNAKGELLFYSDAFHIYNRNHEIVKGGDHINPGYFWNAYEGGFYPIQNGALFLPWPNHEKYYFNFHKSLAILKDDHERISPVGSDKFYYTLLDLTGDNGMGEAIKKNVILLEGEINTANMSACKHANGRDWWLIQKTSGHNEYFFFLLDPSGVRLHHKQFIGPQGVKFDGNGRDCFSDQGDKYVQVNHEDHIILMDFDRCKGELSNPLQIINPVAKQDSQISVCTAFSSSGRYLYFCNITKIWQYDLNAKDISQSVIQIANYDGFKYDEFWPTTFYNMRLAPDGMIYICPFGGNNAFLHRINYPDRKGLKCEVIQHAVRLPAEIAGSLPVMPNYRLGPLIGISCDSIYDINSNAKFNVFPNPVVDYLYITTNISQLFKLSLNIQVFDLSGKEVLDFSFTNQEQMIKIPISHLAQGMYVYKIISNEADLGFGKFIKI</sequence>
<dbReference type="NCBIfam" id="TIGR04183">
    <property type="entry name" value="Por_Secre_tail"/>
    <property type="match status" value="1"/>
</dbReference>
<dbReference type="Proteomes" id="UP000808349">
    <property type="component" value="Unassembled WGS sequence"/>
</dbReference>
<dbReference type="AlphaFoldDB" id="A0A9D7SAQ3"/>